<comment type="similarity">
    <text evidence="1">Belongs to the N-acetylmuramoyl-L-alanine amidase 2 family.</text>
</comment>
<evidence type="ECO:0000313" key="4">
    <source>
        <dbReference type="EMBL" id="MFC5665212.1"/>
    </source>
</evidence>
<comment type="caution">
    <text evidence="4">The sequence shown here is derived from an EMBL/GenBank/DDBJ whole genome shotgun (WGS) entry which is preliminary data.</text>
</comment>
<evidence type="ECO:0000256" key="1">
    <source>
        <dbReference type="ARBA" id="ARBA00007553"/>
    </source>
</evidence>
<dbReference type="SUPFAM" id="SSF47090">
    <property type="entry name" value="PGBD-like"/>
    <property type="match status" value="2"/>
</dbReference>
<dbReference type="InterPro" id="IPR036505">
    <property type="entry name" value="Amidase/PGRP_sf"/>
</dbReference>
<dbReference type="EMBL" id="JBHSOF010000025">
    <property type="protein sequence ID" value="MFC5665212.1"/>
    <property type="molecule type" value="Genomic_DNA"/>
</dbReference>
<evidence type="ECO:0000259" key="3">
    <source>
        <dbReference type="SMART" id="SM00701"/>
    </source>
</evidence>
<accession>A0ABW0X3S0</accession>
<keyword evidence="5" id="KW-1185">Reference proteome</keyword>
<feature type="domain" description="N-acetylmuramoyl-L-alanine amidase" evidence="2">
    <location>
        <begin position="58"/>
        <end position="203"/>
    </location>
</feature>
<dbReference type="Proteomes" id="UP001595975">
    <property type="component" value="Unassembled WGS sequence"/>
</dbReference>
<name>A0ABW0X3S0_9ACTN</name>
<dbReference type="InterPro" id="IPR002477">
    <property type="entry name" value="Peptidoglycan-bd-like"/>
</dbReference>
<dbReference type="InterPro" id="IPR006619">
    <property type="entry name" value="PGRP_domain_met/bac"/>
</dbReference>
<proteinExistence type="inferred from homology"/>
<dbReference type="Pfam" id="PF01510">
    <property type="entry name" value="Amidase_2"/>
    <property type="match status" value="1"/>
</dbReference>
<dbReference type="InterPro" id="IPR036366">
    <property type="entry name" value="PGBDSf"/>
</dbReference>
<protein>
    <submittedName>
        <fullName evidence="4">N-acetylmuramoyl-L-alanine amidase</fullName>
    </submittedName>
</protein>
<dbReference type="PANTHER" id="PTHR11022:SF41">
    <property type="entry name" value="PEPTIDOGLYCAN-RECOGNITION PROTEIN LC-RELATED"/>
    <property type="match status" value="1"/>
</dbReference>
<dbReference type="SMART" id="SM00701">
    <property type="entry name" value="PGRP"/>
    <property type="match status" value="1"/>
</dbReference>
<gene>
    <name evidence="4" type="ORF">ACFP3U_19770</name>
</gene>
<dbReference type="Gene3D" id="1.10.101.10">
    <property type="entry name" value="PGBD-like superfamily/PGBD"/>
    <property type="match status" value="2"/>
</dbReference>
<feature type="domain" description="Peptidoglycan recognition protein family" evidence="3">
    <location>
        <begin position="43"/>
        <end position="197"/>
    </location>
</feature>
<dbReference type="PROSITE" id="PS51318">
    <property type="entry name" value="TAT"/>
    <property type="match status" value="1"/>
</dbReference>
<dbReference type="InterPro" id="IPR002502">
    <property type="entry name" value="Amidase_domain"/>
</dbReference>
<organism evidence="4 5">
    <name type="scientific">Kitasatospora misakiensis</name>
    <dbReference type="NCBI Taxonomy" id="67330"/>
    <lineage>
        <taxon>Bacteria</taxon>
        <taxon>Bacillati</taxon>
        <taxon>Actinomycetota</taxon>
        <taxon>Actinomycetes</taxon>
        <taxon>Kitasatosporales</taxon>
        <taxon>Streptomycetaceae</taxon>
        <taxon>Kitasatospora</taxon>
    </lineage>
</organism>
<dbReference type="CDD" id="cd06583">
    <property type="entry name" value="PGRP"/>
    <property type="match status" value="1"/>
</dbReference>
<evidence type="ECO:0000259" key="2">
    <source>
        <dbReference type="SMART" id="SM00644"/>
    </source>
</evidence>
<dbReference type="Pfam" id="PF01471">
    <property type="entry name" value="PG_binding_1"/>
    <property type="match status" value="2"/>
</dbReference>
<dbReference type="RefSeq" id="WP_380226901.1">
    <property type="nucleotide sequence ID" value="NZ_JBHSOF010000025.1"/>
</dbReference>
<dbReference type="SUPFAM" id="SSF55846">
    <property type="entry name" value="N-acetylmuramoyl-L-alanine amidase-like"/>
    <property type="match status" value="1"/>
</dbReference>
<sequence>MTIDPTLSHPGRRSVLAGAFALGTGALLSAALPSGTARAATGPAIASTAAWGARPASGPLNILPGAPDKVIVHHTATDNVTNYSQAAAFSLARSMQTYQMDSEGWIDTGQHFTVSRGAYITEGRHNSLSTLAGGTQHVESAHCTGQNTVAIGIENEGTYSTVDPRSEQYAALVALIAHICRQYGLRAYQIYGHRDFNSTECPGDRLYALIPKLRRDVAAQIGGDPTGPVWPVLSSGASGERVKTLQYLLVQRGASLTVDGSFGPATRSAVTAFQNTVHASADGVAGNQTWSQAVAPLARGASGSAVTAVQSQLVAHGVSVAVDGAFGPGTQSGVASFQSAASLPADGVVDARTWSRLLA</sequence>
<reference evidence="5" key="1">
    <citation type="journal article" date="2019" name="Int. J. Syst. Evol. Microbiol.">
        <title>The Global Catalogue of Microorganisms (GCM) 10K type strain sequencing project: providing services to taxonomists for standard genome sequencing and annotation.</title>
        <authorList>
            <consortium name="The Broad Institute Genomics Platform"/>
            <consortium name="The Broad Institute Genome Sequencing Center for Infectious Disease"/>
            <person name="Wu L."/>
            <person name="Ma J."/>
        </authorList>
    </citation>
    <scope>NUCLEOTIDE SEQUENCE [LARGE SCALE GENOMIC DNA]</scope>
    <source>
        <strain evidence="5">CGMCC 4.1437</strain>
    </source>
</reference>
<dbReference type="InterPro" id="IPR036365">
    <property type="entry name" value="PGBD-like_sf"/>
</dbReference>
<dbReference type="InterPro" id="IPR015510">
    <property type="entry name" value="PGRP"/>
</dbReference>
<evidence type="ECO:0000313" key="5">
    <source>
        <dbReference type="Proteomes" id="UP001595975"/>
    </source>
</evidence>
<dbReference type="PANTHER" id="PTHR11022">
    <property type="entry name" value="PEPTIDOGLYCAN RECOGNITION PROTEIN"/>
    <property type="match status" value="1"/>
</dbReference>
<dbReference type="InterPro" id="IPR006311">
    <property type="entry name" value="TAT_signal"/>
</dbReference>
<dbReference type="SMART" id="SM00644">
    <property type="entry name" value="Ami_2"/>
    <property type="match status" value="1"/>
</dbReference>
<dbReference type="Gene3D" id="3.40.80.10">
    <property type="entry name" value="Peptidoglycan recognition protein-like"/>
    <property type="match status" value="1"/>
</dbReference>